<feature type="non-terminal residue" evidence="1">
    <location>
        <position position="89"/>
    </location>
</feature>
<protein>
    <submittedName>
        <fullName evidence="1">Uncharacterized protein</fullName>
    </submittedName>
</protein>
<dbReference type="AlphaFoldDB" id="A0A1S8WZ68"/>
<accession>A0A1S8WZ68</accession>
<name>A0A1S8WZ68_OPIVI</name>
<dbReference type="InterPro" id="IPR035914">
    <property type="entry name" value="Sperma_CUB_dom_sf"/>
</dbReference>
<evidence type="ECO:0000313" key="1">
    <source>
        <dbReference type="EMBL" id="OON19799.1"/>
    </source>
</evidence>
<organism evidence="1 2">
    <name type="scientific">Opisthorchis viverrini</name>
    <name type="common">Southeast Asian liver fluke</name>
    <dbReference type="NCBI Taxonomy" id="6198"/>
    <lineage>
        <taxon>Eukaryota</taxon>
        <taxon>Metazoa</taxon>
        <taxon>Spiralia</taxon>
        <taxon>Lophotrochozoa</taxon>
        <taxon>Platyhelminthes</taxon>
        <taxon>Trematoda</taxon>
        <taxon>Digenea</taxon>
        <taxon>Opisthorchiida</taxon>
        <taxon>Opisthorchiata</taxon>
        <taxon>Opisthorchiidae</taxon>
        <taxon>Opisthorchis</taxon>
    </lineage>
</organism>
<keyword evidence="2" id="KW-1185">Reference proteome</keyword>
<gene>
    <name evidence="1" type="ORF">X801_04329</name>
</gene>
<proteinExistence type="predicted"/>
<evidence type="ECO:0000313" key="2">
    <source>
        <dbReference type="Proteomes" id="UP000243686"/>
    </source>
</evidence>
<dbReference type="Gene3D" id="2.60.120.290">
    <property type="entry name" value="Spermadhesin, CUB domain"/>
    <property type="match status" value="1"/>
</dbReference>
<dbReference type="EMBL" id="KV893045">
    <property type="protein sequence ID" value="OON19799.1"/>
    <property type="molecule type" value="Genomic_DNA"/>
</dbReference>
<dbReference type="SUPFAM" id="SSF49854">
    <property type="entry name" value="Spermadhesin, CUB domain"/>
    <property type="match status" value="1"/>
</dbReference>
<sequence>PGIYSSLGICVVNLSAAIITSPNHPQPYPNELNWVFKFLVPKGCPHRLNLQEFRMDMTTSISQRGEDLWASGLAVKALHHFNPLKRSSP</sequence>
<dbReference type="Proteomes" id="UP000243686">
    <property type="component" value="Unassembled WGS sequence"/>
</dbReference>
<reference evidence="1 2" key="1">
    <citation type="submission" date="2015-03" db="EMBL/GenBank/DDBJ databases">
        <title>Draft genome of the nematode, Opisthorchis viverrini.</title>
        <authorList>
            <person name="Mitreva M."/>
        </authorList>
    </citation>
    <scope>NUCLEOTIDE SEQUENCE [LARGE SCALE GENOMIC DNA]</scope>
    <source>
        <strain evidence="1">Khon Kaen</strain>
    </source>
</reference>
<feature type="non-terminal residue" evidence="1">
    <location>
        <position position="1"/>
    </location>
</feature>